<evidence type="ECO:0000313" key="3">
    <source>
        <dbReference type="Proteomes" id="UP000246464"/>
    </source>
</evidence>
<reference evidence="2 3" key="1">
    <citation type="submission" date="2017-12" db="EMBL/GenBank/DDBJ databases">
        <title>Integrating genomic resources of turbot (Scophthalmus maximus) in depth evaluation of genetic and physical mapping variation across individuals.</title>
        <authorList>
            <person name="Martinez P."/>
        </authorList>
    </citation>
    <scope>NUCLEOTIDE SEQUENCE [LARGE SCALE GENOMIC DNA]</scope>
</reference>
<feature type="non-terminal residue" evidence="2">
    <location>
        <position position="1"/>
    </location>
</feature>
<evidence type="ECO:0000313" key="2">
    <source>
        <dbReference type="EMBL" id="AWP17208.1"/>
    </source>
</evidence>
<proteinExistence type="predicted"/>
<keyword evidence="3" id="KW-1185">Reference proteome</keyword>
<gene>
    <name evidence="2" type="ORF">SMAX5B_016701</name>
</gene>
<protein>
    <submittedName>
        <fullName evidence="2">Uncharacterized protein</fullName>
    </submittedName>
</protein>
<sequence>KKPALIRRKDLNPQSFNRVDPNPEDRAPLPVAGKRRIRGRTTHACSPTKEYSKRL</sequence>
<feature type="region of interest" description="Disordered" evidence="1">
    <location>
        <begin position="1"/>
        <end position="55"/>
    </location>
</feature>
<dbReference type="AlphaFoldDB" id="A0A2U9CL01"/>
<organism evidence="2 3">
    <name type="scientific">Scophthalmus maximus</name>
    <name type="common">Turbot</name>
    <name type="synonym">Psetta maxima</name>
    <dbReference type="NCBI Taxonomy" id="52904"/>
    <lineage>
        <taxon>Eukaryota</taxon>
        <taxon>Metazoa</taxon>
        <taxon>Chordata</taxon>
        <taxon>Craniata</taxon>
        <taxon>Vertebrata</taxon>
        <taxon>Euteleostomi</taxon>
        <taxon>Actinopterygii</taxon>
        <taxon>Neopterygii</taxon>
        <taxon>Teleostei</taxon>
        <taxon>Neoteleostei</taxon>
        <taxon>Acanthomorphata</taxon>
        <taxon>Carangaria</taxon>
        <taxon>Pleuronectiformes</taxon>
        <taxon>Pleuronectoidei</taxon>
        <taxon>Scophthalmidae</taxon>
        <taxon>Scophthalmus</taxon>
    </lineage>
</organism>
<dbReference type="Proteomes" id="UP000246464">
    <property type="component" value="Chromosome 18"/>
</dbReference>
<evidence type="ECO:0000256" key="1">
    <source>
        <dbReference type="SAM" id="MobiDB-lite"/>
    </source>
</evidence>
<name>A0A2U9CL01_SCOMX</name>
<accession>A0A2U9CL01</accession>
<dbReference type="EMBL" id="CP026260">
    <property type="protein sequence ID" value="AWP17208.1"/>
    <property type="molecule type" value="Genomic_DNA"/>
</dbReference>